<dbReference type="OrthoDB" id="9814421at2"/>
<protein>
    <submittedName>
        <fullName evidence="1">Uncharacterized protein</fullName>
    </submittedName>
</protein>
<organism evidence="1 2">
    <name type="scientific">Gemmatimonas phototrophica</name>
    <dbReference type="NCBI Taxonomy" id="1379270"/>
    <lineage>
        <taxon>Bacteria</taxon>
        <taxon>Pseudomonadati</taxon>
        <taxon>Gemmatimonadota</taxon>
        <taxon>Gemmatimonadia</taxon>
        <taxon>Gemmatimonadales</taxon>
        <taxon>Gemmatimonadaceae</taxon>
        <taxon>Gemmatimonas</taxon>
    </lineage>
</organism>
<dbReference type="InterPro" id="IPR011660">
    <property type="entry name" value="VapB-like"/>
</dbReference>
<accession>A0A143BKW9</accession>
<dbReference type="AlphaFoldDB" id="A0A143BKW9"/>
<reference evidence="1 2" key="1">
    <citation type="journal article" date="2014" name="Proc. Natl. Acad. Sci. U.S.A.">
        <title>Functional type 2 photosynthetic reaction centers found in the rare bacterial phylum Gemmatimonadetes.</title>
        <authorList>
            <person name="Zeng Y."/>
            <person name="Feng F."/>
            <person name="Medova H."/>
            <person name="Dean J."/>
            <person name="Koblizek M."/>
        </authorList>
    </citation>
    <scope>NUCLEOTIDE SEQUENCE [LARGE SCALE GENOMIC DNA]</scope>
    <source>
        <strain evidence="1 2">AP64</strain>
    </source>
</reference>
<dbReference type="Pfam" id="PF07704">
    <property type="entry name" value="PSK_trans_fac"/>
    <property type="match status" value="1"/>
</dbReference>
<dbReference type="STRING" id="1379270.GEMMAAP_10930"/>
<proteinExistence type="predicted"/>
<dbReference type="Proteomes" id="UP000076404">
    <property type="component" value="Chromosome"/>
</dbReference>
<dbReference type="EMBL" id="CP011454">
    <property type="protein sequence ID" value="AMW05191.1"/>
    <property type="molecule type" value="Genomic_DNA"/>
</dbReference>
<sequence length="76" mass="8552">MAINIKSADAERLVRELADLTGESITDAIHHAVRERLTREKLRKLGSVERSWARIERIQERIRSFPEASAANGGTP</sequence>
<dbReference type="eggNOG" id="COG4423">
    <property type="taxonomic scope" value="Bacteria"/>
</dbReference>
<dbReference type="RefSeq" id="WP_043580712.1">
    <property type="nucleotide sequence ID" value="NZ_CP011454.1"/>
</dbReference>
<evidence type="ECO:0000313" key="2">
    <source>
        <dbReference type="Proteomes" id="UP000076404"/>
    </source>
</evidence>
<gene>
    <name evidence="1" type="ORF">GEMMAAP_10930</name>
</gene>
<keyword evidence="2" id="KW-1185">Reference proteome</keyword>
<evidence type="ECO:0000313" key="1">
    <source>
        <dbReference type="EMBL" id="AMW05191.1"/>
    </source>
</evidence>
<name>A0A143BKW9_9BACT</name>
<dbReference type="KEGG" id="gph:GEMMAAP_10930"/>
<reference evidence="1 2" key="2">
    <citation type="journal article" date="2016" name="Environ. Microbiol. Rep.">
        <title>Metagenomic evidence for the presence of phototrophic Gemmatimonadetes bacteria in diverse environments.</title>
        <authorList>
            <person name="Zeng Y."/>
            <person name="Baumbach J."/>
            <person name="Barbosa E.G."/>
            <person name="Azevedo V."/>
            <person name="Zhang C."/>
            <person name="Koblizek M."/>
        </authorList>
    </citation>
    <scope>NUCLEOTIDE SEQUENCE [LARGE SCALE GENOMIC DNA]</scope>
    <source>
        <strain evidence="1 2">AP64</strain>
    </source>
</reference>